<gene>
    <name evidence="1" type="ORF">SIR_0185</name>
</gene>
<accession>T1ZDQ0</accession>
<dbReference type="RefSeq" id="WP_021002353.1">
    <property type="nucleotide sequence ID" value="NC_022246.1"/>
</dbReference>
<proteinExistence type="predicted"/>
<dbReference type="EMBL" id="CP003857">
    <property type="protein sequence ID" value="AGU75577.1"/>
    <property type="molecule type" value="Genomic_DNA"/>
</dbReference>
<dbReference type="HOGENOM" id="CLU_173193_0_0_9"/>
<sequence length="107" mass="12623">MIDIENMKCIVEQEIKKRHFESLHYVLFDEDSNLPWAIHLFYRDGEFMINGRDDSSYIIGNTIKFDNFEDAKTSFISKLEHFVESTKKGIKVGFSPYYSSPLWDDAE</sequence>
<keyword evidence="2" id="KW-1185">Reference proteome</keyword>
<dbReference type="Proteomes" id="UP000016233">
    <property type="component" value="Chromosome"/>
</dbReference>
<protein>
    <submittedName>
        <fullName evidence="1">Uncharacterized protein</fullName>
    </submittedName>
</protein>
<evidence type="ECO:0000313" key="2">
    <source>
        <dbReference type="Proteomes" id="UP000016233"/>
    </source>
</evidence>
<dbReference type="AlphaFoldDB" id="T1ZDQ0"/>
<reference evidence="1 2" key="1">
    <citation type="journal article" date="2013" name="BMC Genomics">
        <title>Phylogenetic relationship and virulence inference of Streptococcus Anginosus Group: curated annotation and whole-genome comparative analysis support distinct species designation.</title>
        <authorList>
            <person name="Olson A.B."/>
            <person name="Kent H."/>
            <person name="Sibley C.D."/>
            <person name="Grinwis M.E."/>
            <person name="Mabon P."/>
            <person name="Ouellette C."/>
            <person name="Tyson S."/>
            <person name="Graham M."/>
            <person name="Tyler S.D."/>
            <person name="Van Domselaar G."/>
            <person name="Surette M.G."/>
            <person name="Corbett C.R."/>
        </authorList>
    </citation>
    <scope>NUCLEOTIDE SEQUENCE [LARGE SCALE GENOMIC DNA]</scope>
    <source>
        <strain evidence="1 2">B196</strain>
    </source>
</reference>
<dbReference type="PATRIC" id="fig|862967.3.peg.169"/>
<dbReference type="Pfam" id="PF15597">
    <property type="entry name" value="Imm59"/>
    <property type="match status" value="1"/>
</dbReference>
<evidence type="ECO:0000313" key="1">
    <source>
        <dbReference type="EMBL" id="AGU75577.1"/>
    </source>
</evidence>
<dbReference type="InterPro" id="IPR028954">
    <property type="entry name" value="Imm59"/>
</dbReference>
<organism evidence="1 2">
    <name type="scientific">Streptococcus intermedius B196</name>
    <dbReference type="NCBI Taxonomy" id="862967"/>
    <lineage>
        <taxon>Bacteria</taxon>
        <taxon>Bacillati</taxon>
        <taxon>Bacillota</taxon>
        <taxon>Bacilli</taxon>
        <taxon>Lactobacillales</taxon>
        <taxon>Streptococcaceae</taxon>
        <taxon>Streptococcus</taxon>
        <taxon>Streptococcus anginosus group</taxon>
    </lineage>
</organism>
<name>T1ZDQ0_STRIT</name>
<dbReference type="KEGG" id="sib:SIR_0185"/>